<dbReference type="OrthoDB" id="3365698at2759"/>
<dbReference type="EMBL" id="SDEE01000626">
    <property type="protein sequence ID" value="RXW14917.1"/>
    <property type="molecule type" value="Genomic_DNA"/>
</dbReference>
<organism evidence="2 3">
    <name type="scientific">Candolleomyces aberdarensis</name>
    <dbReference type="NCBI Taxonomy" id="2316362"/>
    <lineage>
        <taxon>Eukaryota</taxon>
        <taxon>Fungi</taxon>
        <taxon>Dikarya</taxon>
        <taxon>Basidiomycota</taxon>
        <taxon>Agaricomycotina</taxon>
        <taxon>Agaricomycetes</taxon>
        <taxon>Agaricomycetidae</taxon>
        <taxon>Agaricales</taxon>
        <taxon>Agaricineae</taxon>
        <taxon>Psathyrellaceae</taxon>
        <taxon>Candolleomyces</taxon>
    </lineage>
</organism>
<proteinExistence type="predicted"/>
<comment type="caution">
    <text evidence="2">The sequence shown here is derived from an EMBL/GenBank/DDBJ whole genome shotgun (WGS) entry which is preliminary data.</text>
</comment>
<gene>
    <name evidence="2" type="ORF">EST38_g10941</name>
</gene>
<evidence type="ECO:0000313" key="2">
    <source>
        <dbReference type="EMBL" id="RXW14917.1"/>
    </source>
</evidence>
<feature type="chain" id="PRO_5020495457" description="F-box domain-containing protein" evidence="1">
    <location>
        <begin position="19"/>
        <end position="564"/>
    </location>
</feature>
<evidence type="ECO:0008006" key="4">
    <source>
        <dbReference type="Google" id="ProtNLM"/>
    </source>
</evidence>
<reference evidence="2 3" key="1">
    <citation type="submission" date="2019-01" db="EMBL/GenBank/DDBJ databases">
        <title>Draft genome sequence of Psathyrella aberdarensis IHI B618.</title>
        <authorList>
            <person name="Buettner E."/>
            <person name="Kellner H."/>
        </authorList>
    </citation>
    <scope>NUCLEOTIDE SEQUENCE [LARGE SCALE GENOMIC DNA]</scope>
    <source>
        <strain evidence="2 3">IHI B618</strain>
    </source>
</reference>
<evidence type="ECO:0000313" key="3">
    <source>
        <dbReference type="Proteomes" id="UP000290288"/>
    </source>
</evidence>
<sequence length="564" mass="63509">MSFILSFIPQLLDQLLLSLPLSYRTFSATSEECAQDKQSVTTINHLPPEVLSAIFSIVLSDSSPNRTRARAIDFLSFLHINHFLRQVAKNDPSLWSSIGFLNGVHPDFLDAILRESQSVPLSLAFTEDPGLSNDNTLWNRVTSEFQRVRTLHVTVSSDSEGDRLRGLLSTPMPCLEECTITFQGNRNKRLEFGAAFVTPRLRSLQLSNCFVPLELYRPHGLNKVTHHSMSFHGSLTGISFPSTRYSMIVNYELRRTLRSLVIDMALAPTPADDFERMRLRTPLELPLLESLVLKGSLSVCEHLGHCIAIPDKCTREVTICFTEHPAMTLGQADVAARVAWGFLPDVQYHHSWISCNGELSSIHLVSMDKTVDAKISFDFRNLTVRIPGGLLATFVDALGRLPSFALCHIITPEEFFCCVMWKALAFNCRLLLASPEQLHISFSLNSFTPHLVEPVFARMVNVQTVTICSPQNLSNIFLTNAIRSKVFPKLTALGISLKEELSPTALLDISNLTWWRKDIVRIRFHASPLWVREHGHAGLEAIRVYLGHMTQGFSDRIRFELVEE</sequence>
<keyword evidence="3" id="KW-1185">Reference proteome</keyword>
<name>A0A4Q2D645_9AGAR</name>
<dbReference type="Proteomes" id="UP000290288">
    <property type="component" value="Unassembled WGS sequence"/>
</dbReference>
<accession>A0A4Q2D645</accession>
<protein>
    <recommendedName>
        <fullName evidence="4">F-box domain-containing protein</fullName>
    </recommendedName>
</protein>
<feature type="signal peptide" evidence="1">
    <location>
        <begin position="1"/>
        <end position="18"/>
    </location>
</feature>
<keyword evidence="1" id="KW-0732">Signal</keyword>
<dbReference type="AlphaFoldDB" id="A0A4Q2D645"/>
<evidence type="ECO:0000256" key="1">
    <source>
        <dbReference type="SAM" id="SignalP"/>
    </source>
</evidence>